<evidence type="ECO:0000256" key="1">
    <source>
        <dbReference type="SAM" id="Phobius"/>
    </source>
</evidence>
<protein>
    <submittedName>
        <fullName evidence="2">DUF116 domain-containing protein</fullName>
    </submittedName>
</protein>
<feature type="transmembrane region" description="Helical" evidence="1">
    <location>
        <begin position="12"/>
        <end position="32"/>
    </location>
</feature>
<dbReference type="Pfam" id="PF01976">
    <property type="entry name" value="DUF116"/>
    <property type="match status" value="1"/>
</dbReference>
<organism evidence="2">
    <name type="scientific">Proteinivorax tanatarense</name>
    <dbReference type="NCBI Taxonomy" id="1260629"/>
    <lineage>
        <taxon>Bacteria</taxon>
        <taxon>Bacillati</taxon>
        <taxon>Bacillota</taxon>
        <taxon>Clostridia</taxon>
        <taxon>Eubacteriales</taxon>
        <taxon>Proteinivoracaceae</taxon>
        <taxon>Proteinivorax</taxon>
    </lineage>
</organism>
<dbReference type="PANTHER" id="PTHR43801:SF1">
    <property type="entry name" value="POLYPRENYL SYNTHETASE"/>
    <property type="match status" value="1"/>
</dbReference>
<dbReference type="PIRSF" id="PIRSF006594">
    <property type="entry name" value="UCP006594"/>
    <property type="match status" value="1"/>
</dbReference>
<reference evidence="2" key="1">
    <citation type="journal article" date="2013" name="Extremophiles">
        <title>Proteinivorax tanatarense gen. nov., sp. nov., an anaerobic, haloalkaliphilic, proteolytic bacterium isolated from a decaying algal bloom, and proposal of Proteinivoraceae fam. nov.</title>
        <authorList>
            <person name="Kevbrin V."/>
            <person name="Boltyanskaya Y."/>
            <person name="Zhilina T."/>
            <person name="Kolganova T."/>
            <person name="Lavrentjeva E."/>
            <person name="Kuznetsov B."/>
        </authorList>
    </citation>
    <scope>NUCLEOTIDE SEQUENCE</scope>
    <source>
        <strain evidence="2">Z-910T</strain>
    </source>
</reference>
<dbReference type="EMBL" id="CP158367">
    <property type="protein sequence ID" value="XBX76148.1"/>
    <property type="molecule type" value="Genomic_DNA"/>
</dbReference>
<proteinExistence type="predicted"/>
<name>A0AAU7VQ14_9FIRM</name>
<sequence>MTHKVEGYQKRLFLSLLIVALLLLGGFTLLLFSGIIGDSIIVKILINILLITFIVFLIVISLGILVLLESIAFKKVPKSLQKLGWLSIKVLYPVVFFLAKLFKLDKEKIKGSFIAINNEMMREVYGKIKGDDLLVLLPHCIQKASCKVKVTHDINNCKRCNKCDLSAILDLKDQYNFNLYVATGGTAAREVVKKCKPKGILAVACERDLFSGIIDCKPLPVVGLLNQRPNGPCYNTIIDQQELNDKLKNMLREEC</sequence>
<reference evidence="2" key="2">
    <citation type="submission" date="2024-06" db="EMBL/GenBank/DDBJ databases">
        <authorList>
            <person name="Petrova K.O."/>
            <person name="Toshchakov S.V."/>
            <person name="Boltjanskaja Y.V."/>
            <person name="Kevbrin V."/>
        </authorList>
    </citation>
    <scope>NUCLEOTIDE SEQUENCE</scope>
    <source>
        <strain evidence="2">Z-910T</strain>
    </source>
</reference>
<keyword evidence="1" id="KW-1133">Transmembrane helix</keyword>
<keyword evidence="1" id="KW-0812">Transmembrane</keyword>
<gene>
    <name evidence="2" type="ORF">PRVXT_001325</name>
</gene>
<keyword evidence="1" id="KW-0472">Membrane</keyword>
<dbReference type="AlphaFoldDB" id="A0AAU7VQ14"/>
<dbReference type="RefSeq" id="WP_350344882.1">
    <property type="nucleotide sequence ID" value="NZ_CP158367.1"/>
</dbReference>
<feature type="transmembrane region" description="Helical" evidence="1">
    <location>
        <begin position="83"/>
        <end position="102"/>
    </location>
</feature>
<accession>A0AAU7VQ14</accession>
<dbReference type="PANTHER" id="PTHR43801">
    <property type="entry name" value="NUCLEOTIDE-BINDING PROTEIN-RELATED"/>
    <property type="match status" value="1"/>
</dbReference>
<evidence type="ECO:0000313" key="2">
    <source>
        <dbReference type="EMBL" id="XBX76148.1"/>
    </source>
</evidence>
<dbReference type="InterPro" id="IPR002829">
    <property type="entry name" value="DUF116"/>
</dbReference>
<feature type="transmembrane region" description="Helical" evidence="1">
    <location>
        <begin position="44"/>
        <end position="68"/>
    </location>
</feature>